<protein>
    <recommendedName>
        <fullName evidence="3">DUF2577 domain-containing protein</fullName>
    </recommendedName>
</protein>
<dbReference type="Pfam" id="PF10844">
    <property type="entry name" value="DUF2577"/>
    <property type="match status" value="1"/>
</dbReference>
<keyword evidence="2" id="KW-1185">Reference proteome</keyword>
<name>A0ABS4FW48_9BACL</name>
<dbReference type="EMBL" id="JAGGKG010000018">
    <property type="protein sequence ID" value="MBP1906799.1"/>
    <property type="molecule type" value="Genomic_DNA"/>
</dbReference>
<proteinExistence type="predicted"/>
<dbReference type="RefSeq" id="WP_210090391.1">
    <property type="nucleotide sequence ID" value="NZ_JAGGKG010000018.1"/>
</dbReference>
<sequence>MSSLGDAIKEVVKEYNRSQQLSDIISGEVKSVSPLIVTIDQRFDISEDALWLPESLTRYEIDLKHKHRTSGEDTQDALLDKIVIREGLKVGDAVILIRAQGGSSYLIVDKKAVST</sequence>
<evidence type="ECO:0000313" key="2">
    <source>
        <dbReference type="Proteomes" id="UP001519272"/>
    </source>
</evidence>
<organism evidence="1 2">
    <name type="scientific">Paenibacillus turicensis</name>
    <dbReference type="NCBI Taxonomy" id="160487"/>
    <lineage>
        <taxon>Bacteria</taxon>
        <taxon>Bacillati</taxon>
        <taxon>Bacillota</taxon>
        <taxon>Bacilli</taxon>
        <taxon>Bacillales</taxon>
        <taxon>Paenibacillaceae</taxon>
        <taxon>Paenibacillus</taxon>
    </lineage>
</organism>
<evidence type="ECO:0008006" key="3">
    <source>
        <dbReference type="Google" id="ProtNLM"/>
    </source>
</evidence>
<gene>
    <name evidence="1" type="ORF">J2Z32_003463</name>
</gene>
<reference evidence="1 2" key="1">
    <citation type="submission" date="2021-03" db="EMBL/GenBank/DDBJ databases">
        <title>Genomic Encyclopedia of Type Strains, Phase IV (KMG-IV): sequencing the most valuable type-strain genomes for metagenomic binning, comparative biology and taxonomic classification.</title>
        <authorList>
            <person name="Goeker M."/>
        </authorList>
    </citation>
    <scope>NUCLEOTIDE SEQUENCE [LARGE SCALE GENOMIC DNA]</scope>
    <source>
        <strain evidence="1 2">DSM 14349</strain>
    </source>
</reference>
<accession>A0ABS4FW48</accession>
<comment type="caution">
    <text evidence="1">The sequence shown here is derived from an EMBL/GenBank/DDBJ whole genome shotgun (WGS) entry which is preliminary data.</text>
</comment>
<evidence type="ECO:0000313" key="1">
    <source>
        <dbReference type="EMBL" id="MBP1906799.1"/>
    </source>
</evidence>
<dbReference type="InterPro" id="IPR022555">
    <property type="entry name" value="DUF2577"/>
</dbReference>
<dbReference type="Proteomes" id="UP001519272">
    <property type="component" value="Unassembled WGS sequence"/>
</dbReference>